<dbReference type="GO" id="GO:0043022">
    <property type="term" value="F:ribosome binding"/>
    <property type="evidence" value="ECO:0007669"/>
    <property type="project" value="TreeGrafter"/>
</dbReference>
<dbReference type="GO" id="GO:0003924">
    <property type="term" value="F:GTPase activity"/>
    <property type="evidence" value="ECO:0007669"/>
    <property type="project" value="TreeGrafter"/>
</dbReference>
<evidence type="ECO:0008006" key="3">
    <source>
        <dbReference type="Google" id="ProtNLM"/>
    </source>
</evidence>
<dbReference type="PANTHER" id="PTHR42908">
    <property type="entry name" value="TRANSLATION ELONGATION FACTOR-RELATED"/>
    <property type="match status" value="1"/>
</dbReference>
<keyword evidence="2" id="KW-1185">Reference proteome</keyword>
<dbReference type="GO" id="GO:1990904">
    <property type="term" value="C:ribonucleoprotein complex"/>
    <property type="evidence" value="ECO:0007669"/>
    <property type="project" value="TreeGrafter"/>
</dbReference>
<reference evidence="1 2" key="1">
    <citation type="journal article" date="2022" name="Nat. Plants">
        <title>Genomes of leafy and leafless Platanthera orchids illuminate the evolution of mycoheterotrophy.</title>
        <authorList>
            <person name="Li M.H."/>
            <person name="Liu K.W."/>
            <person name="Li Z."/>
            <person name="Lu H.C."/>
            <person name="Ye Q.L."/>
            <person name="Zhang D."/>
            <person name="Wang J.Y."/>
            <person name="Li Y.F."/>
            <person name="Zhong Z.M."/>
            <person name="Liu X."/>
            <person name="Yu X."/>
            <person name="Liu D.K."/>
            <person name="Tu X.D."/>
            <person name="Liu B."/>
            <person name="Hao Y."/>
            <person name="Liao X.Y."/>
            <person name="Jiang Y.T."/>
            <person name="Sun W.H."/>
            <person name="Chen J."/>
            <person name="Chen Y.Q."/>
            <person name="Ai Y."/>
            <person name="Zhai J.W."/>
            <person name="Wu S.S."/>
            <person name="Zhou Z."/>
            <person name="Hsiao Y.Y."/>
            <person name="Wu W.L."/>
            <person name="Chen Y.Y."/>
            <person name="Lin Y.F."/>
            <person name="Hsu J.L."/>
            <person name="Li C.Y."/>
            <person name="Wang Z.W."/>
            <person name="Zhao X."/>
            <person name="Zhong W.Y."/>
            <person name="Ma X.K."/>
            <person name="Ma L."/>
            <person name="Huang J."/>
            <person name="Chen G.Z."/>
            <person name="Huang M.Z."/>
            <person name="Huang L."/>
            <person name="Peng D.H."/>
            <person name="Luo Y.B."/>
            <person name="Zou S.Q."/>
            <person name="Chen S.P."/>
            <person name="Lan S."/>
            <person name="Tsai W.C."/>
            <person name="Van de Peer Y."/>
            <person name="Liu Z.J."/>
        </authorList>
    </citation>
    <scope>NUCLEOTIDE SEQUENCE [LARGE SCALE GENOMIC DNA]</scope>
    <source>
        <strain evidence="1">Lor287</strain>
    </source>
</reference>
<dbReference type="GO" id="GO:0005829">
    <property type="term" value="C:cytosol"/>
    <property type="evidence" value="ECO:0007669"/>
    <property type="project" value="TreeGrafter"/>
</dbReference>
<accession>A0AAP0BRQ5</accession>
<dbReference type="GO" id="GO:0042256">
    <property type="term" value="P:cytosolic ribosome assembly"/>
    <property type="evidence" value="ECO:0007669"/>
    <property type="project" value="TreeGrafter"/>
</dbReference>
<dbReference type="Gene3D" id="3.30.70.870">
    <property type="entry name" value="Elongation Factor G (Translational Gtpase), domain 3"/>
    <property type="match status" value="1"/>
</dbReference>
<dbReference type="AlphaFoldDB" id="A0AAP0BRQ5"/>
<evidence type="ECO:0000313" key="1">
    <source>
        <dbReference type="EMBL" id="KAK8947240.1"/>
    </source>
</evidence>
<proteinExistence type="predicted"/>
<dbReference type="Proteomes" id="UP001418222">
    <property type="component" value="Unassembled WGS sequence"/>
</dbReference>
<organism evidence="1 2">
    <name type="scientific">Platanthera zijinensis</name>
    <dbReference type="NCBI Taxonomy" id="2320716"/>
    <lineage>
        <taxon>Eukaryota</taxon>
        <taxon>Viridiplantae</taxon>
        <taxon>Streptophyta</taxon>
        <taxon>Embryophyta</taxon>
        <taxon>Tracheophyta</taxon>
        <taxon>Spermatophyta</taxon>
        <taxon>Magnoliopsida</taxon>
        <taxon>Liliopsida</taxon>
        <taxon>Asparagales</taxon>
        <taxon>Orchidaceae</taxon>
        <taxon>Orchidoideae</taxon>
        <taxon>Orchideae</taxon>
        <taxon>Orchidinae</taxon>
        <taxon>Platanthera</taxon>
    </lineage>
</organism>
<comment type="caution">
    <text evidence="1">The sequence shown here is derived from an EMBL/GenBank/DDBJ whole genome shotgun (WGS) entry which is preliminary data.</text>
</comment>
<name>A0AAP0BRQ5_9ASPA</name>
<dbReference type="EMBL" id="JBBWWQ010000005">
    <property type="protein sequence ID" value="KAK8947240.1"/>
    <property type="molecule type" value="Genomic_DNA"/>
</dbReference>
<sequence>MAAAGEVHLEMCIKDLKEQFAKISLEILPPLVSYKETVEGGDAFSFLDNLKISRSGSQYVEKVAANGRCLVPSTTVSSRYQDYNSSLDCLKASDLQLDVVL</sequence>
<protein>
    <recommendedName>
        <fullName evidence="3">Elongation factor 2</fullName>
    </recommendedName>
</protein>
<dbReference type="PANTHER" id="PTHR42908:SF3">
    <property type="entry name" value="ELONGATION FACTOR-LIKE GTPASE 1"/>
    <property type="match status" value="1"/>
</dbReference>
<gene>
    <name evidence="1" type="ORF">KSP39_PZI007347</name>
</gene>
<evidence type="ECO:0000313" key="2">
    <source>
        <dbReference type="Proteomes" id="UP001418222"/>
    </source>
</evidence>